<feature type="transmembrane region" description="Helical" evidence="20">
    <location>
        <begin position="113"/>
        <end position="133"/>
    </location>
</feature>
<organism evidence="23">
    <name type="scientific">Mastacembelus armatus</name>
    <name type="common">zig-zag eel</name>
    <dbReference type="NCBI Taxonomy" id="205130"/>
    <lineage>
        <taxon>Eukaryota</taxon>
        <taxon>Metazoa</taxon>
        <taxon>Chordata</taxon>
        <taxon>Craniata</taxon>
        <taxon>Vertebrata</taxon>
        <taxon>Euteleostomi</taxon>
        <taxon>Actinopterygii</taxon>
        <taxon>Neopterygii</taxon>
        <taxon>Teleostei</taxon>
        <taxon>Neoteleostei</taxon>
        <taxon>Acanthomorphata</taxon>
        <taxon>Anabantaria</taxon>
        <taxon>Synbranchiformes</taxon>
        <taxon>Mastacembelidae</taxon>
        <taxon>Mastacembelus</taxon>
    </lineage>
</organism>
<evidence type="ECO:0000256" key="2">
    <source>
        <dbReference type="ARBA" id="ARBA00004448"/>
    </source>
</evidence>
<keyword evidence="12 20" id="KW-1133">Transmembrane helix</keyword>
<evidence type="ECO:0000256" key="5">
    <source>
        <dbReference type="ARBA" id="ARBA00022448"/>
    </source>
</evidence>
<dbReference type="PROSITE" id="PS51003">
    <property type="entry name" value="CYTB_CTER"/>
    <property type="match status" value="1"/>
</dbReference>
<evidence type="ECO:0000256" key="12">
    <source>
        <dbReference type="ARBA" id="ARBA00022989"/>
    </source>
</evidence>
<dbReference type="EMBL" id="KX950697">
    <property type="protein sequence ID" value="AQT00859.1"/>
    <property type="molecule type" value="Genomic_DNA"/>
</dbReference>
<evidence type="ECO:0000256" key="14">
    <source>
        <dbReference type="ARBA" id="ARBA00023075"/>
    </source>
</evidence>
<proteinExistence type="inferred from homology"/>
<feature type="transmembrane region" description="Helical" evidence="20">
    <location>
        <begin position="347"/>
        <end position="372"/>
    </location>
</feature>
<evidence type="ECO:0000256" key="10">
    <source>
        <dbReference type="ARBA" id="ARBA00022792"/>
    </source>
</evidence>
<evidence type="ECO:0000256" key="1">
    <source>
        <dbReference type="ARBA" id="ARBA00002566"/>
    </source>
</evidence>
<keyword evidence="8 20" id="KW-0812">Transmembrane</keyword>
<feature type="binding site" description="axial binding residue" evidence="19">
    <location>
        <position position="196"/>
    </location>
    <ligand>
        <name>heme b</name>
        <dbReference type="ChEBI" id="CHEBI:60344"/>
        <label>b566</label>
    </ligand>
    <ligandPart>
        <name>Fe</name>
        <dbReference type="ChEBI" id="CHEBI:18248"/>
    </ligandPart>
</feature>
<feature type="domain" description="Cytochrome b/b6 C-terminal region profile" evidence="22">
    <location>
        <begin position="210"/>
        <end position="379"/>
    </location>
</feature>
<feature type="binding site" evidence="18">
    <location>
        <position position="201"/>
    </location>
    <ligand>
        <name>a ubiquinone</name>
        <dbReference type="ChEBI" id="CHEBI:16389"/>
    </ligand>
</feature>
<evidence type="ECO:0000256" key="11">
    <source>
        <dbReference type="ARBA" id="ARBA00022982"/>
    </source>
</evidence>
<feature type="transmembrane region" description="Helical" evidence="20">
    <location>
        <begin position="77"/>
        <end position="98"/>
    </location>
</feature>
<dbReference type="PROSITE" id="PS51002">
    <property type="entry name" value="CYTB_NTER"/>
    <property type="match status" value="1"/>
</dbReference>
<feature type="binding site" description="axial binding residue" evidence="19">
    <location>
        <position position="83"/>
    </location>
    <ligand>
        <name>heme b</name>
        <dbReference type="ChEBI" id="CHEBI:60344"/>
        <label>b562</label>
    </ligand>
    <ligandPart>
        <name>Fe</name>
        <dbReference type="ChEBI" id="CHEBI:18248"/>
    </ligandPart>
</feature>
<dbReference type="Pfam" id="PF00032">
    <property type="entry name" value="Cytochrom_B_C"/>
    <property type="match status" value="1"/>
</dbReference>
<feature type="binding site" description="axial binding residue" evidence="19">
    <location>
        <position position="182"/>
    </location>
    <ligand>
        <name>heme b</name>
        <dbReference type="ChEBI" id="CHEBI:60344"/>
        <label>b562</label>
    </ligand>
    <ligandPart>
        <name>Fe</name>
        <dbReference type="ChEBI" id="CHEBI:18248"/>
    </ligandPart>
</feature>
<keyword evidence="7 20" id="KW-0679">Respiratory chain</keyword>
<keyword evidence="6 19" id="KW-0349">Heme</keyword>
<comment type="function">
    <text evidence="1 20">Component of the ubiquinol-cytochrome c reductase complex (complex III or cytochrome b-c1 complex) that is part of the mitochondrial respiratory chain. The b-c1 complex mediates electron transfer from ubiquinol to cytochrome c. Contributes to the generation of a proton gradient across the mitochondrial membrane that is then used for ATP synthesis.</text>
</comment>
<evidence type="ECO:0000256" key="20">
    <source>
        <dbReference type="RuleBase" id="RU362117"/>
    </source>
</evidence>
<evidence type="ECO:0000256" key="8">
    <source>
        <dbReference type="ARBA" id="ARBA00022692"/>
    </source>
</evidence>
<feature type="transmembrane region" description="Helical" evidence="20">
    <location>
        <begin position="178"/>
        <end position="200"/>
    </location>
</feature>
<gene>
    <name evidence="23" type="primary">CYTB</name>
</gene>
<reference evidence="23" key="1">
    <citation type="submission" date="2016-10" db="EMBL/GenBank/DDBJ databases">
        <title>Complete mitochondrion of Mastacemebelus armatus (Tire track eel).</title>
        <authorList>
            <person name="Das S.P."/>
            <person name="Das G."/>
            <person name="Bit A."/>
            <person name="Swain S."/>
            <person name="Sahoo L."/>
            <person name="Sahoo S.K."/>
            <person name="Sundaray J.K."/>
            <person name="Jayasankar P."/>
            <person name="Das P."/>
        </authorList>
    </citation>
    <scope>NUCLEOTIDE SEQUENCE</scope>
    <source>
        <tissue evidence="23">Fin tissue</tissue>
    </source>
</reference>
<dbReference type="InterPro" id="IPR030689">
    <property type="entry name" value="Cytochrome_b"/>
</dbReference>
<feature type="transmembrane region" description="Helical" evidence="20">
    <location>
        <begin position="30"/>
        <end position="56"/>
    </location>
</feature>
<feature type="binding site" description="axial binding residue" evidence="19">
    <location>
        <position position="97"/>
    </location>
    <ligand>
        <name>heme b</name>
        <dbReference type="ChEBI" id="CHEBI:60344"/>
        <label>b566</label>
    </ligand>
    <ligandPart>
        <name>Fe</name>
        <dbReference type="ChEBI" id="CHEBI:18248"/>
    </ligandPart>
</feature>
<dbReference type="PANTHER" id="PTHR19271">
    <property type="entry name" value="CYTOCHROME B"/>
    <property type="match status" value="1"/>
</dbReference>
<name>A0A1S6KCH3_9TELE</name>
<feature type="transmembrane region" description="Helical" evidence="20">
    <location>
        <begin position="145"/>
        <end position="166"/>
    </location>
</feature>
<protein>
    <recommendedName>
        <fullName evidence="4 20">Cytochrome b</fullName>
    </recommendedName>
</protein>
<dbReference type="GO" id="GO:0046872">
    <property type="term" value="F:metal ion binding"/>
    <property type="evidence" value="ECO:0007669"/>
    <property type="project" value="UniProtKB-UniRule"/>
</dbReference>
<keyword evidence="5 20" id="KW-0813">Transport</keyword>
<keyword evidence="16 20" id="KW-0472">Membrane</keyword>
<comment type="subunit">
    <text evidence="3">The cytochrome bc1 complex contains 3 respiratory subunits (MT-CYB, CYC1 and UQCRFS1), 2 core proteins (UQCRC1 and UQCRC2) and probably 6 low-molecular weight proteins.</text>
</comment>
<dbReference type="InterPro" id="IPR005797">
    <property type="entry name" value="Cyt_b/b6_N"/>
</dbReference>
<dbReference type="InterPro" id="IPR048259">
    <property type="entry name" value="Cytochrome_b_N_euk/bac"/>
</dbReference>
<dbReference type="GO" id="GO:0045275">
    <property type="term" value="C:respiratory chain complex III"/>
    <property type="evidence" value="ECO:0007669"/>
    <property type="project" value="InterPro"/>
</dbReference>
<dbReference type="InterPro" id="IPR005798">
    <property type="entry name" value="Cyt_b/b6_C"/>
</dbReference>
<evidence type="ECO:0000256" key="9">
    <source>
        <dbReference type="ARBA" id="ARBA00022723"/>
    </source>
</evidence>
<dbReference type="SUPFAM" id="SSF81648">
    <property type="entry name" value="a domain/subunit of cytochrome bc1 complex (Ubiquinol-cytochrome c reductase)"/>
    <property type="match status" value="1"/>
</dbReference>
<dbReference type="InterPro" id="IPR027387">
    <property type="entry name" value="Cytb/b6-like_sf"/>
</dbReference>
<evidence type="ECO:0000256" key="19">
    <source>
        <dbReference type="PIRSR" id="PIRSR038885-2"/>
    </source>
</evidence>
<keyword evidence="13 19" id="KW-0408">Iron</keyword>
<keyword evidence="11 20" id="KW-0249">Electron transport</keyword>
<feature type="transmembrane region" description="Helical" evidence="20">
    <location>
        <begin position="229"/>
        <end position="250"/>
    </location>
</feature>
<feature type="transmembrane region" description="Helical" evidence="20">
    <location>
        <begin position="288"/>
        <end position="308"/>
    </location>
</feature>
<keyword evidence="9 19" id="KW-0479">Metal-binding</keyword>
<feature type="transmembrane region" description="Helical" evidence="20">
    <location>
        <begin position="320"/>
        <end position="341"/>
    </location>
</feature>
<comment type="similarity">
    <text evidence="17 20">Belongs to the cytochrome b family.</text>
</comment>
<evidence type="ECO:0000256" key="13">
    <source>
        <dbReference type="ARBA" id="ARBA00023004"/>
    </source>
</evidence>
<dbReference type="PANTHER" id="PTHR19271:SF16">
    <property type="entry name" value="CYTOCHROME B"/>
    <property type="match status" value="1"/>
</dbReference>
<feature type="domain" description="Cytochrome b/b6 N-terminal region profile" evidence="21">
    <location>
        <begin position="1"/>
        <end position="209"/>
    </location>
</feature>
<dbReference type="FunFam" id="1.20.810.10:FF:000002">
    <property type="entry name" value="Cytochrome b"/>
    <property type="match status" value="1"/>
</dbReference>
<dbReference type="CDD" id="cd00290">
    <property type="entry name" value="cytochrome_b_C"/>
    <property type="match status" value="1"/>
</dbReference>
<evidence type="ECO:0000256" key="16">
    <source>
        <dbReference type="ARBA" id="ARBA00023136"/>
    </source>
</evidence>
<accession>A0A1S6KCH3</accession>
<evidence type="ECO:0000256" key="17">
    <source>
        <dbReference type="ARBA" id="ARBA00061233"/>
    </source>
</evidence>
<dbReference type="GO" id="GO:0006122">
    <property type="term" value="P:mitochondrial electron transport, ubiquinol to cytochrome c"/>
    <property type="evidence" value="ECO:0007669"/>
    <property type="project" value="TreeGrafter"/>
</dbReference>
<evidence type="ECO:0000259" key="22">
    <source>
        <dbReference type="PROSITE" id="PS51003"/>
    </source>
</evidence>
<dbReference type="GO" id="GO:0005743">
    <property type="term" value="C:mitochondrial inner membrane"/>
    <property type="evidence" value="ECO:0007669"/>
    <property type="project" value="UniProtKB-SubCell"/>
</dbReference>
<evidence type="ECO:0000256" key="18">
    <source>
        <dbReference type="PIRSR" id="PIRSR038885-1"/>
    </source>
</evidence>
<evidence type="ECO:0000259" key="21">
    <source>
        <dbReference type="PROSITE" id="PS51002"/>
    </source>
</evidence>
<dbReference type="AlphaFoldDB" id="A0A1S6KCH3"/>
<evidence type="ECO:0000256" key="7">
    <source>
        <dbReference type="ARBA" id="ARBA00022660"/>
    </source>
</evidence>
<evidence type="ECO:0000313" key="23">
    <source>
        <dbReference type="EMBL" id="AQT00859.1"/>
    </source>
</evidence>
<comment type="cofactor">
    <cofactor evidence="19">
        <name>heme</name>
        <dbReference type="ChEBI" id="CHEBI:30413"/>
    </cofactor>
    <text evidence="19">Binds 2 heme groups non-covalently.</text>
</comment>
<dbReference type="Pfam" id="PF00033">
    <property type="entry name" value="Cytochrome_B"/>
    <property type="match status" value="1"/>
</dbReference>
<dbReference type="GO" id="GO:0016491">
    <property type="term" value="F:oxidoreductase activity"/>
    <property type="evidence" value="ECO:0007669"/>
    <property type="project" value="UniProtKB-UniRule"/>
</dbReference>
<dbReference type="Gene3D" id="1.20.810.10">
    <property type="entry name" value="Cytochrome Bc1 Complex, Chain C"/>
    <property type="match status" value="1"/>
</dbReference>
<evidence type="ECO:0000256" key="4">
    <source>
        <dbReference type="ARBA" id="ARBA00013531"/>
    </source>
</evidence>
<geneLocation type="mitochondrion" evidence="23"/>
<keyword evidence="10" id="KW-0999">Mitochondrion inner membrane</keyword>
<dbReference type="InterPro" id="IPR036150">
    <property type="entry name" value="Cyt_b/b6_C_sf"/>
</dbReference>
<evidence type="ECO:0000256" key="6">
    <source>
        <dbReference type="ARBA" id="ARBA00022617"/>
    </source>
</evidence>
<dbReference type="PIRSF" id="PIRSF038885">
    <property type="entry name" value="COB"/>
    <property type="match status" value="1"/>
</dbReference>
<dbReference type="SUPFAM" id="SSF81342">
    <property type="entry name" value="Transmembrane di-heme cytochromes"/>
    <property type="match status" value="1"/>
</dbReference>
<sequence length="379" mass="42408">MASLRKTHPLLKIANSALVDLPAPSNISAWWNFGSLLGLCLITQILTGLFLAMHYTSDISMAFSSVAHICRDVNYGWLIRNIHANGASMFFICIYLHIGRGLYYGSYLYKETWNIGVILLLLTMMTAFVGYVLPWGQMSFWGATVITNLLSAIPYIGNTLVQWIWGGFSVDNATLTRFFAFHFLFPFVIAAATMVHLLFLHETGSNNPTGLNSDTDKIPFHPYYSYKDLMGFALLLITLTSLALFSPNLLGDPDNFTPANPLVTPPHIKPEWYFLFAYAILRSIPNKLGGVLALLASILVLMLVPMLHTSKQRSLTFRPISQLLFWTLIADVIILTWIGGMPVEHPFIIIGQIASLIYFLLFLILIPAAGWAENKILKK</sequence>
<comment type="cofactor">
    <cofactor evidence="20">
        <name>heme b</name>
        <dbReference type="ChEBI" id="CHEBI:60344"/>
    </cofactor>
    <text evidence="20">Binds 2 heme groups non-covalently.</text>
</comment>
<dbReference type="GO" id="GO:0008121">
    <property type="term" value="F:quinol-cytochrome-c reductase activity"/>
    <property type="evidence" value="ECO:0007669"/>
    <property type="project" value="InterPro"/>
</dbReference>
<evidence type="ECO:0000256" key="3">
    <source>
        <dbReference type="ARBA" id="ARBA00011660"/>
    </source>
</evidence>
<dbReference type="CDD" id="cd00284">
    <property type="entry name" value="Cytochrome_b_N"/>
    <property type="match status" value="1"/>
</dbReference>
<evidence type="ECO:0000256" key="15">
    <source>
        <dbReference type="ARBA" id="ARBA00023128"/>
    </source>
</evidence>
<dbReference type="InterPro" id="IPR016174">
    <property type="entry name" value="Di-haem_cyt_TM"/>
</dbReference>
<keyword evidence="15 20" id="KW-0496">Mitochondrion</keyword>
<dbReference type="InterPro" id="IPR048260">
    <property type="entry name" value="Cytochrome_b_C_euk/bac"/>
</dbReference>
<comment type="subcellular location">
    <subcellularLocation>
        <location evidence="2">Mitochondrion inner membrane</location>
        <topology evidence="2">Multi-pass membrane protein</topology>
    </subcellularLocation>
</comment>
<keyword evidence="14" id="KW-0830">Ubiquinone</keyword>